<name>A0AAJ0ATB8_9PEZI</name>
<feature type="region of interest" description="Disordered" evidence="1">
    <location>
        <begin position="1"/>
        <end position="20"/>
    </location>
</feature>
<evidence type="ECO:0000313" key="2">
    <source>
        <dbReference type="EMBL" id="KAK1688576.1"/>
    </source>
</evidence>
<feature type="region of interest" description="Disordered" evidence="1">
    <location>
        <begin position="59"/>
        <end position="80"/>
    </location>
</feature>
<evidence type="ECO:0000256" key="1">
    <source>
        <dbReference type="SAM" id="MobiDB-lite"/>
    </source>
</evidence>
<gene>
    <name evidence="2" type="ORF">BDP55DRAFT_48909</name>
</gene>
<feature type="compositionally biased region" description="Polar residues" evidence="1">
    <location>
        <begin position="61"/>
        <end position="74"/>
    </location>
</feature>
<feature type="compositionally biased region" description="Polar residues" evidence="1">
    <location>
        <begin position="8"/>
        <end position="20"/>
    </location>
</feature>
<dbReference type="EMBL" id="JAHMHR010000011">
    <property type="protein sequence ID" value="KAK1688576.1"/>
    <property type="molecule type" value="Genomic_DNA"/>
</dbReference>
<dbReference type="Proteomes" id="UP001224890">
    <property type="component" value="Unassembled WGS sequence"/>
</dbReference>
<organism evidence="2 3">
    <name type="scientific">Colletotrichum godetiae</name>
    <dbReference type="NCBI Taxonomy" id="1209918"/>
    <lineage>
        <taxon>Eukaryota</taxon>
        <taxon>Fungi</taxon>
        <taxon>Dikarya</taxon>
        <taxon>Ascomycota</taxon>
        <taxon>Pezizomycotina</taxon>
        <taxon>Sordariomycetes</taxon>
        <taxon>Hypocreomycetidae</taxon>
        <taxon>Glomerellales</taxon>
        <taxon>Glomerellaceae</taxon>
        <taxon>Colletotrichum</taxon>
        <taxon>Colletotrichum acutatum species complex</taxon>
    </lineage>
</organism>
<dbReference type="RefSeq" id="XP_060432271.1">
    <property type="nucleotide sequence ID" value="XM_060567639.1"/>
</dbReference>
<accession>A0AAJ0ATB8</accession>
<sequence>MRYYLHASRSQTSAPRDASSKIQTYTHPLTQSIHYHHKTKQSLTSNISSAGRKRAVLYRSHPSQQGSQQRQNHPTIKKESYGVSRPRHLPSFDYYPHTPSLFPSYQARPSTPQARFPESCLPKLHNSKIKIELQISLIPIPHIDTFARQHNKMTPKRRHRDIPPSLHLPLATSEIRKSQEVRQQKGDRPQNVDYIQEVRKKQRASSTRRREIIREEKVEPEIPVAKESPDTHLPHIPPHFFCSVSTPLIVFSESIIPRSSPSRRLLTPR</sequence>
<keyword evidence="3" id="KW-1185">Reference proteome</keyword>
<comment type="caution">
    <text evidence="2">The sequence shown here is derived from an EMBL/GenBank/DDBJ whole genome shotgun (WGS) entry which is preliminary data.</text>
</comment>
<reference evidence="2" key="1">
    <citation type="submission" date="2021-06" db="EMBL/GenBank/DDBJ databases">
        <title>Comparative genomics, transcriptomics and evolutionary studies reveal genomic signatures of adaptation to plant cell wall in hemibiotrophic fungi.</title>
        <authorList>
            <consortium name="DOE Joint Genome Institute"/>
            <person name="Baroncelli R."/>
            <person name="Diaz J.F."/>
            <person name="Benocci T."/>
            <person name="Peng M."/>
            <person name="Battaglia E."/>
            <person name="Haridas S."/>
            <person name="Andreopoulos W."/>
            <person name="Labutti K."/>
            <person name="Pangilinan J."/>
            <person name="Floch G.L."/>
            <person name="Makela M.R."/>
            <person name="Henrissat B."/>
            <person name="Grigoriev I.V."/>
            <person name="Crouch J.A."/>
            <person name="De Vries R.P."/>
            <person name="Sukno S.A."/>
            <person name="Thon M.R."/>
        </authorList>
    </citation>
    <scope>NUCLEOTIDE SEQUENCE</scope>
    <source>
        <strain evidence="2">CBS 193.32</strain>
    </source>
</reference>
<protein>
    <submittedName>
        <fullName evidence="2">Uncharacterized protein</fullName>
    </submittedName>
</protein>
<dbReference type="AlphaFoldDB" id="A0AAJ0ATB8"/>
<proteinExistence type="predicted"/>
<dbReference type="GeneID" id="85452165"/>
<evidence type="ECO:0000313" key="3">
    <source>
        <dbReference type="Proteomes" id="UP001224890"/>
    </source>
</evidence>